<dbReference type="InterPro" id="IPR036691">
    <property type="entry name" value="Endo/exonu/phosph_ase_sf"/>
</dbReference>
<accession>A0A834XDI8</accession>
<dbReference type="GO" id="GO:0004523">
    <property type="term" value="F:RNA-DNA hybrid ribonuclease activity"/>
    <property type="evidence" value="ECO:0007669"/>
    <property type="project" value="InterPro"/>
</dbReference>
<protein>
    <submittedName>
        <fullName evidence="3">RNA-directed DNA polymerase</fullName>
    </submittedName>
</protein>
<reference evidence="3" key="1">
    <citation type="submission" date="2020-09" db="EMBL/GenBank/DDBJ databases">
        <title>Genome-Enabled Discovery of Anthraquinone Biosynthesis in Senna tora.</title>
        <authorList>
            <person name="Kang S.-H."/>
            <person name="Pandey R.P."/>
            <person name="Lee C.-M."/>
            <person name="Sim J.-S."/>
            <person name="Jeong J.-T."/>
            <person name="Choi B.-S."/>
            <person name="Jung M."/>
            <person name="Ginzburg D."/>
            <person name="Zhao K."/>
            <person name="Won S.Y."/>
            <person name="Oh T.-J."/>
            <person name="Yu Y."/>
            <person name="Kim N.-H."/>
            <person name="Lee O.R."/>
            <person name="Lee T.-H."/>
            <person name="Bashyal P."/>
            <person name="Kim T.-S."/>
            <person name="Lee W.-H."/>
            <person name="Kawkins C."/>
            <person name="Kim C.-K."/>
            <person name="Kim J.S."/>
            <person name="Ahn B.O."/>
            <person name="Rhee S.Y."/>
            <person name="Sohng J.K."/>
        </authorList>
    </citation>
    <scope>NUCLEOTIDE SEQUENCE</scope>
    <source>
        <tissue evidence="3">Leaf</tissue>
    </source>
</reference>
<dbReference type="Pfam" id="PF13456">
    <property type="entry name" value="RVT_3"/>
    <property type="match status" value="1"/>
</dbReference>
<keyword evidence="3" id="KW-0548">Nucleotidyltransferase</keyword>
<feature type="compositionally biased region" description="Polar residues" evidence="1">
    <location>
        <begin position="209"/>
        <end position="225"/>
    </location>
</feature>
<dbReference type="Pfam" id="PF03372">
    <property type="entry name" value="Exo_endo_phos"/>
    <property type="match status" value="1"/>
</dbReference>
<name>A0A834XDI8_9FABA</name>
<dbReference type="PANTHER" id="PTHR47723:SF19">
    <property type="entry name" value="POLYNUCLEOTIDYL TRANSFERASE, RIBONUCLEASE H-LIKE SUPERFAMILY PROTEIN"/>
    <property type="match status" value="1"/>
</dbReference>
<dbReference type="SUPFAM" id="SSF56219">
    <property type="entry name" value="DNase I-like"/>
    <property type="match status" value="1"/>
</dbReference>
<dbReference type="GO" id="GO:0003964">
    <property type="term" value="F:RNA-directed DNA polymerase activity"/>
    <property type="evidence" value="ECO:0007669"/>
    <property type="project" value="UniProtKB-KW"/>
</dbReference>
<proteinExistence type="predicted"/>
<dbReference type="InterPro" id="IPR053151">
    <property type="entry name" value="RNase_H-like"/>
</dbReference>
<dbReference type="InterPro" id="IPR005135">
    <property type="entry name" value="Endo/exonuclease/phosphatase"/>
</dbReference>
<feature type="region of interest" description="Disordered" evidence="1">
    <location>
        <begin position="351"/>
        <end position="371"/>
    </location>
</feature>
<feature type="region of interest" description="Disordered" evidence="1">
    <location>
        <begin position="128"/>
        <end position="317"/>
    </location>
</feature>
<feature type="compositionally biased region" description="Basic residues" evidence="1">
    <location>
        <begin position="29"/>
        <end position="38"/>
    </location>
</feature>
<feature type="compositionally biased region" description="Basic and acidic residues" evidence="1">
    <location>
        <begin position="8"/>
        <end position="28"/>
    </location>
</feature>
<dbReference type="Gene3D" id="3.60.10.10">
    <property type="entry name" value="Endonuclease/exonuclease/phosphatase"/>
    <property type="match status" value="1"/>
</dbReference>
<dbReference type="InterPro" id="IPR044730">
    <property type="entry name" value="RNase_H-like_dom_plant"/>
</dbReference>
<feature type="compositionally biased region" description="Basic and acidic residues" evidence="1">
    <location>
        <begin position="53"/>
        <end position="68"/>
    </location>
</feature>
<evidence type="ECO:0000256" key="1">
    <source>
        <dbReference type="SAM" id="MobiDB-lite"/>
    </source>
</evidence>
<feature type="region of interest" description="Disordered" evidence="1">
    <location>
        <begin position="1"/>
        <end position="83"/>
    </location>
</feature>
<keyword evidence="3" id="KW-0808">Transferase</keyword>
<dbReference type="GO" id="GO:0003676">
    <property type="term" value="F:nucleic acid binding"/>
    <property type="evidence" value="ECO:0007669"/>
    <property type="project" value="InterPro"/>
</dbReference>
<sequence>MATNAPRKPQERNPESEILTMEEKDGLRRSVKKIKRHGSPNDKEDALMAEVENPTKEEIQKPVSKDAQMEDSILQPTPRKEDEIMEEISRAIGEPRQVRRALWSADEETNLSYKDRLLGINGRKEGFISENEDEEIDLDLEGEEEQPITEDETELICPTKESDPSNKNSSEPIIMKGDNRKVEIGEEALGPWMHVQHNPRRRPRGGQSGTRSDASKEQNLSSGSRFQAIAKLQEKEGNDDTNESQSNEPQGNLKEAQEEQLVISQPPPKEDAQTQNNTKGVKVKTRKMELASLTPKKSGGPPHHTSDNGKTKPPHEKASEHIIITSAGVSRKQHNQASPAKSIQKLIESANKAASKTTTEETMPKTKKPPDYEEQLRMMKGAASKSFPSLVRDLFNIYNLDILTLYETRTSGERATKIIQRCGINNFIRIEAEGYSGGIWILWNNDDIHITLLDSAFQIAHCCIEKQGSRAFCCTFLYANPNNQVKDYCWQKLESIASDMDEPWVVMGDFNSYLFAHEKQGGGAPNNICMDRFSRCISNCNLVDLGFEGPKFTWKRNDVMERLDRAFGNQVWVSNFSNYSVFILPSFKSDHNAILLKPTVHRKSSNGEKPFRFQAAWLTHSSFEDLVADHWNQENWLGSNLGIKIDNWNSKFVLTCWVIWKRRSNWIFQNTQRDPLYILATMYRYMDGLKEANIFKTGDSKTVVNEELLIRWYPPETDWVKLNVDGSCWTHTGAISCGGVLRDGSGRWILGFTRRMGRGNSTMAEAWAIKTGLEKAWELNLKRVIVESDSLSVINMIKKGLEDCHPLNPIINGIRYMASLNWEVTFDHVFRESNRVANSLANWAQRGDFGVVSYNRTPVFCSTIVQDDARGVYLPRGFAN</sequence>
<evidence type="ECO:0000313" key="4">
    <source>
        <dbReference type="Proteomes" id="UP000634136"/>
    </source>
</evidence>
<keyword evidence="3" id="KW-0695">RNA-directed DNA polymerase</keyword>
<gene>
    <name evidence="3" type="ORF">G2W53_004748</name>
</gene>
<organism evidence="3 4">
    <name type="scientific">Senna tora</name>
    <dbReference type="NCBI Taxonomy" id="362788"/>
    <lineage>
        <taxon>Eukaryota</taxon>
        <taxon>Viridiplantae</taxon>
        <taxon>Streptophyta</taxon>
        <taxon>Embryophyta</taxon>
        <taxon>Tracheophyta</taxon>
        <taxon>Spermatophyta</taxon>
        <taxon>Magnoliopsida</taxon>
        <taxon>eudicotyledons</taxon>
        <taxon>Gunneridae</taxon>
        <taxon>Pentapetalae</taxon>
        <taxon>rosids</taxon>
        <taxon>fabids</taxon>
        <taxon>Fabales</taxon>
        <taxon>Fabaceae</taxon>
        <taxon>Caesalpinioideae</taxon>
        <taxon>Cassia clade</taxon>
        <taxon>Senna</taxon>
    </lineage>
</organism>
<comment type="caution">
    <text evidence="3">The sequence shown here is derived from an EMBL/GenBank/DDBJ whole genome shotgun (WGS) entry which is preliminary data.</text>
</comment>
<evidence type="ECO:0000313" key="3">
    <source>
        <dbReference type="EMBL" id="KAF7842450.1"/>
    </source>
</evidence>
<dbReference type="SUPFAM" id="SSF53098">
    <property type="entry name" value="Ribonuclease H-like"/>
    <property type="match status" value="1"/>
</dbReference>
<keyword evidence="4" id="KW-1185">Reference proteome</keyword>
<dbReference type="AlphaFoldDB" id="A0A834XDI8"/>
<feature type="compositionally biased region" description="Acidic residues" evidence="1">
    <location>
        <begin position="130"/>
        <end position="154"/>
    </location>
</feature>
<feature type="compositionally biased region" description="Basic and acidic residues" evidence="1">
    <location>
        <begin position="358"/>
        <end position="371"/>
    </location>
</feature>
<dbReference type="CDD" id="cd06222">
    <property type="entry name" value="RNase_H_like"/>
    <property type="match status" value="1"/>
</dbReference>
<feature type="domain" description="RNase H type-1" evidence="2">
    <location>
        <begin position="716"/>
        <end position="846"/>
    </location>
</feature>
<feature type="compositionally biased region" description="Basic and acidic residues" evidence="1">
    <location>
        <begin position="304"/>
        <end position="317"/>
    </location>
</feature>
<dbReference type="PANTHER" id="PTHR47723">
    <property type="entry name" value="OS05G0353850 PROTEIN"/>
    <property type="match status" value="1"/>
</dbReference>
<dbReference type="PROSITE" id="PS50879">
    <property type="entry name" value="RNASE_H_1"/>
    <property type="match status" value="1"/>
</dbReference>
<dbReference type="Proteomes" id="UP000634136">
    <property type="component" value="Unassembled WGS sequence"/>
</dbReference>
<dbReference type="Gene3D" id="3.30.420.10">
    <property type="entry name" value="Ribonuclease H-like superfamily/Ribonuclease H"/>
    <property type="match status" value="1"/>
</dbReference>
<evidence type="ECO:0000259" key="2">
    <source>
        <dbReference type="PROSITE" id="PS50879"/>
    </source>
</evidence>
<dbReference type="InterPro" id="IPR036397">
    <property type="entry name" value="RNaseH_sf"/>
</dbReference>
<dbReference type="EMBL" id="JAAIUW010000002">
    <property type="protein sequence ID" value="KAF7842450.1"/>
    <property type="molecule type" value="Genomic_DNA"/>
</dbReference>
<dbReference type="InterPro" id="IPR002156">
    <property type="entry name" value="RNaseH_domain"/>
</dbReference>
<dbReference type="OrthoDB" id="1432859at2759"/>
<dbReference type="InterPro" id="IPR012337">
    <property type="entry name" value="RNaseH-like_sf"/>
</dbReference>